<protein>
    <recommendedName>
        <fullName evidence="6">Ribosomal protein</fullName>
    </recommendedName>
</protein>
<dbReference type="Pfam" id="PF00687">
    <property type="entry name" value="Ribosomal_L1"/>
    <property type="match status" value="1"/>
</dbReference>
<keyword evidence="4 6" id="KW-0689">Ribosomal protein</keyword>
<dbReference type="OrthoDB" id="1747252at2759"/>
<reference evidence="7" key="2">
    <citation type="submission" date="2020-11" db="EMBL/GenBank/DDBJ databases">
        <authorList>
            <person name="Cecchin M."/>
            <person name="Marcolungo L."/>
            <person name="Rossato M."/>
            <person name="Girolomoni L."/>
            <person name="Cosentino E."/>
            <person name="Cuine S."/>
            <person name="Li-Beisson Y."/>
            <person name="Delledonne M."/>
            <person name="Ballottari M."/>
        </authorList>
    </citation>
    <scope>NUCLEOTIDE SEQUENCE</scope>
    <source>
        <strain evidence="7">211/11P</strain>
        <tissue evidence="7">Whole cell</tissue>
    </source>
</reference>
<evidence type="ECO:0000256" key="6">
    <source>
        <dbReference type="RuleBase" id="RU000659"/>
    </source>
</evidence>
<evidence type="ECO:0000313" key="7">
    <source>
        <dbReference type="EMBL" id="KAI3424937.1"/>
    </source>
</evidence>
<evidence type="ECO:0000256" key="5">
    <source>
        <dbReference type="ARBA" id="ARBA00023274"/>
    </source>
</evidence>
<organism evidence="7 8">
    <name type="scientific">Chlorella vulgaris</name>
    <name type="common">Green alga</name>
    <dbReference type="NCBI Taxonomy" id="3077"/>
    <lineage>
        <taxon>Eukaryota</taxon>
        <taxon>Viridiplantae</taxon>
        <taxon>Chlorophyta</taxon>
        <taxon>core chlorophytes</taxon>
        <taxon>Trebouxiophyceae</taxon>
        <taxon>Chlorellales</taxon>
        <taxon>Chlorellaceae</taxon>
        <taxon>Chlorella clade</taxon>
        <taxon>Chlorella</taxon>
    </lineage>
</organism>
<dbReference type="GO" id="GO:0006412">
    <property type="term" value="P:translation"/>
    <property type="evidence" value="ECO:0007669"/>
    <property type="project" value="InterPro"/>
</dbReference>
<dbReference type="InterPro" id="IPR023673">
    <property type="entry name" value="Ribosomal_uL1_CS"/>
</dbReference>
<dbReference type="Gene3D" id="3.30.190.20">
    <property type="match status" value="1"/>
</dbReference>
<name>A0A9D4TGH0_CHLVU</name>
<keyword evidence="2" id="KW-0699">rRNA-binding</keyword>
<dbReference type="GO" id="GO:0019843">
    <property type="term" value="F:rRNA binding"/>
    <property type="evidence" value="ECO:0007669"/>
    <property type="project" value="UniProtKB-KW"/>
</dbReference>
<comment type="caution">
    <text evidence="7">The sequence shown here is derived from an EMBL/GenBank/DDBJ whole genome shotgun (WGS) entry which is preliminary data.</text>
</comment>
<dbReference type="Gene3D" id="3.40.50.790">
    <property type="match status" value="1"/>
</dbReference>
<evidence type="ECO:0000256" key="2">
    <source>
        <dbReference type="ARBA" id="ARBA00022730"/>
    </source>
</evidence>
<evidence type="ECO:0000256" key="4">
    <source>
        <dbReference type="ARBA" id="ARBA00022980"/>
    </source>
</evidence>
<dbReference type="AlphaFoldDB" id="A0A9D4TGH0"/>
<dbReference type="PANTHER" id="PTHR36427:SF4">
    <property type="entry name" value="RIBOSOMAL PROTEIN L1P_L10E FAMILY"/>
    <property type="match status" value="1"/>
</dbReference>
<dbReference type="PROSITE" id="PS01199">
    <property type="entry name" value="RIBOSOMAL_L1"/>
    <property type="match status" value="1"/>
</dbReference>
<comment type="similarity">
    <text evidence="1 6">Belongs to the universal ribosomal protein uL1 family.</text>
</comment>
<evidence type="ECO:0000313" key="8">
    <source>
        <dbReference type="Proteomes" id="UP001055712"/>
    </source>
</evidence>
<dbReference type="HAMAP" id="MF_01318_B">
    <property type="entry name" value="Ribosomal_uL1_B"/>
    <property type="match status" value="1"/>
</dbReference>
<dbReference type="Proteomes" id="UP001055712">
    <property type="component" value="Unassembled WGS sequence"/>
</dbReference>
<keyword evidence="5 6" id="KW-0687">Ribonucleoprotein</keyword>
<dbReference type="InterPro" id="IPR016095">
    <property type="entry name" value="Ribosomal_uL1_3-a/b-sand"/>
</dbReference>
<dbReference type="InterPro" id="IPR005878">
    <property type="entry name" value="Ribosom_uL1_bac-type"/>
</dbReference>
<dbReference type="InterPro" id="IPR028364">
    <property type="entry name" value="Ribosomal_uL1/biogenesis"/>
</dbReference>
<evidence type="ECO:0000256" key="3">
    <source>
        <dbReference type="ARBA" id="ARBA00022884"/>
    </source>
</evidence>
<dbReference type="FunFam" id="3.40.50.790:FF:000001">
    <property type="entry name" value="50S ribosomal protein L1"/>
    <property type="match status" value="1"/>
</dbReference>
<accession>A0A9D4TGH0</accession>
<dbReference type="EMBL" id="SIDB01000012">
    <property type="protein sequence ID" value="KAI3424937.1"/>
    <property type="molecule type" value="Genomic_DNA"/>
</dbReference>
<keyword evidence="3" id="KW-0694">RNA-binding</keyword>
<keyword evidence="8" id="KW-1185">Reference proteome</keyword>
<evidence type="ECO:0000256" key="1">
    <source>
        <dbReference type="ARBA" id="ARBA00010531"/>
    </source>
</evidence>
<dbReference type="CDD" id="cd00403">
    <property type="entry name" value="Ribosomal_L1"/>
    <property type="match status" value="1"/>
</dbReference>
<dbReference type="NCBIfam" id="TIGR01169">
    <property type="entry name" value="rplA_bact"/>
    <property type="match status" value="1"/>
</dbReference>
<dbReference type="InterPro" id="IPR023674">
    <property type="entry name" value="Ribosomal_uL1-like"/>
</dbReference>
<dbReference type="PANTHER" id="PTHR36427">
    <property type="entry name" value="54S RIBOSOMAL PROTEIN L1, MITOCHONDRIAL"/>
    <property type="match status" value="1"/>
</dbReference>
<dbReference type="SUPFAM" id="SSF56808">
    <property type="entry name" value="Ribosomal protein L1"/>
    <property type="match status" value="1"/>
</dbReference>
<proteinExistence type="inferred from homology"/>
<reference evidence="7" key="1">
    <citation type="journal article" date="2019" name="Plant J.">
        <title>Chlorella vulgaris genome assembly and annotation reveals the molecular basis for metabolic acclimation to high light conditions.</title>
        <authorList>
            <person name="Cecchin M."/>
            <person name="Marcolungo L."/>
            <person name="Rossato M."/>
            <person name="Girolomoni L."/>
            <person name="Cosentino E."/>
            <person name="Cuine S."/>
            <person name="Li-Beisson Y."/>
            <person name="Delledonne M."/>
            <person name="Ballottari M."/>
        </authorList>
    </citation>
    <scope>NUCLEOTIDE SEQUENCE</scope>
    <source>
        <strain evidence="7">211/11P</strain>
    </source>
</reference>
<gene>
    <name evidence="7" type="ORF">D9Q98_008320</name>
</gene>
<dbReference type="GO" id="GO:0015934">
    <property type="term" value="C:large ribosomal subunit"/>
    <property type="evidence" value="ECO:0007669"/>
    <property type="project" value="InterPro"/>
</dbReference>
<sequence>MALTAARRGSSLLLGRYLCASQGACAADTAHVQCMSSAATAASSSSSSSSQAPDAAATAAAAAAAAPAWAARSGIKTLDGLPMPSWIVSTPKPKRPQMGLQEAIEEVQSLAAAKFDESVEIAIRLGIDPRRGDQMVRGAATLPHGTGKSVRVCVFAKDEAADAARAAGAEVVGDDDLIAQILESGGGGLQFDKCIATPDMMPRLSRVARILGPRGLMPNPKMGTVTPNVVAAVQTMKQGRVEYRADKGGVVHAGLGKCSFSAAALLDNAGAFTSAILAARPKGVKGGTITGYLLSASLSSTMGPGIPLSVASLVATAQATKAKLE</sequence>
<dbReference type="GO" id="GO:0003735">
    <property type="term" value="F:structural constituent of ribosome"/>
    <property type="evidence" value="ECO:0007669"/>
    <property type="project" value="InterPro"/>
</dbReference>